<dbReference type="InterPro" id="IPR002716">
    <property type="entry name" value="PIN_dom"/>
</dbReference>
<dbReference type="GO" id="GO:0090729">
    <property type="term" value="F:toxin activity"/>
    <property type="evidence" value="ECO:0007669"/>
    <property type="project" value="UniProtKB-KW"/>
</dbReference>
<keyword evidence="11" id="KW-1185">Reference proteome</keyword>
<dbReference type="PANTHER" id="PTHR33653:SF1">
    <property type="entry name" value="RIBONUCLEASE VAPC2"/>
    <property type="match status" value="1"/>
</dbReference>
<dbReference type="AlphaFoldDB" id="A0A8B2NJN0"/>
<dbReference type="EMBL" id="QHHQ01000017">
    <property type="protein sequence ID" value="RAH96048.1"/>
    <property type="molecule type" value="Genomic_DNA"/>
</dbReference>
<evidence type="ECO:0000256" key="6">
    <source>
        <dbReference type="ARBA" id="ARBA00022842"/>
    </source>
</evidence>
<dbReference type="RefSeq" id="WP_111352660.1">
    <property type="nucleotide sequence ID" value="NZ_QHHQ01000017.1"/>
</dbReference>
<keyword evidence="2 8" id="KW-1277">Toxin-antitoxin system</keyword>
<proteinExistence type="inferred from homology"/>
<keyword evidence="5 8" id="KW-0378">Hydrolase</keyword>
<comment type="similarity">
    <text evidence="7 8">Belongs to the PINc/VapC protein family.</text>
</comment>
<evidence type="ECO:0000313" key="11">
    <source>
        <dbReference type="Proteomes" id="UP000249590"/>
    </source>
</evidence>
<evidence type="ECO:0000256" key="5">
    <source>
        <dbReference type="ARBA" id="ARBA00022801"/>
    </source>
</evidence>
<comment type="cofactor">
    <cofactor evidence="1 8">
        <name>Mg(2+)</name>
        <dbReference type="ChEBI" id="CHEBI:18420"/>
    </cofactor>
</comment>
<sequence>MTGVLLDTNVISELTRPDRNPNVVRFLEALEDGYVSVITVHELGYGLERLTDGARRRQLAETVEQFLDLYADRIVPIGVPEARAAAALRADQAGRGRTLHLADALIAATALVRGLTLATRNTADFEGLGVILHNPWDE</sequence>
<dbReference type="GO" id="GO:0000287">
    <property type="term" value="F:magnesium ion binding"/>
    <property type="evidence" value="ECO:0007669"/>
    <property type="project" value="UniProtKB-UniRule"/>
</dbReference>
<dbReference type="Proteomes" id="UP000249590">
    <property type="component" value="Unassembled WGS sequence"/>
</dbReference>
<dbReference type="PANTHER" id="PTHR33653">
    <property type="entry name" value="RIBONUCLEASE VAPC2"/>
    <property type="match status" value="1"/>
</dbReference>
<dbReference type="EC" id="3.1.-.-" evidence="8"/>
<evidence type="ECO:0000259" key="9">
    <source>
        <dbReference type="Pfam" id="PF01850"/>
    </source>
</evidence>
<gene>
    <name evidence="8" type="primary">vapC</name>
    <name evidence="10" type="ORF">DLJ53_33410</name>
</gene>
<reference evidence="10 11" key="1">
    <citation type="submission" date="2018-05" db="EMBL/GenBank/DDBJ databases">
        <title>Acuticoccus sediminis sp. nov., isolated from deep-sea sediment of Indian Ocean.</title>
        <authorList>
            <person name="Liu X."/>
            <person name="Lai Q."/>
            <person name="Du Y."/>
            <person name="Sun F."/>
            <person name="Zhang X."/>
            <person name="Wang S."/>
            <person name="Shao Z."/>
        </authorList>
    </citation>
    <scope>NUCLEOTIDE SEQUENCE [LARGE SCALE GENOMIC DNA]</scope>
    <source>
        <strain evidence="10 11">PTG4-2</strain>
    </source>
</reference>
<keyword evidence="8" id="KW-0800">Toxin</keyword>
<keyword evidence="6 8" id="KW-0460">Magnesium</keyword>
<evidence type="ECO:0000256" key="8">
    <source>
        <dbReference type="HAMAP-Rule" id="MF_00265"/>
    </source>
</evidence>
<evidence type="ECO:0000313" key="10">
    <source>
        <dbReference type="EMBL" id="RAH96048.1"/>
    </source>
</evidence>
<dbReference type="OrthoDB" id="9804823at2"/>
<dbReference type="GO" id="GO:0004540">
    <property type="term" value="F:RNA nuclease activity"/>
    <property type="evidence" value="ECO:0007669"/>
    <property type="project" value="InterPro"/>
</dbReference>
<evidence type="ECO:0000256" key="1">
    <source>
        <dbReference type="ARBA" id="ARBA00001946"/>
    </source>
</evidence>
<evidence type="ECO:0000256" key="4">
    <source>
        <dbReference type="ARBA" id="ARBA00022723"/>
    </source>
</evidence>
<evidence type="ECO:0000256" key="7">
    <source>
        <dbReference type="ARBA" id="ARBA00038093"/>
    </source>
</evidence>
<dbReference type="Gene3D" id="3.40.50.1010">
    <property type="entry name" value="5'-nuclease"/>
    <property type="match status" value="1"/>
</dbReference>
<evidence type="ECO:0000256" key="2">
    <source>
        <dbReference type="ARBA" id="ARBA00022649"/>
    </source>
</evidence>
<feature type="binding site" evidence="8">
    <location>
        <position position="103"/>
    </location>
    <ligand>
        <name>Mg(2+)</name>
        <dbReference type="ChEBI" id="CHEBI:18420"/>
    </ligand>
</feature>
<dbReference type="SUPFAM" id="SSF88723">
    <property type="entry name" value="PIN domain-like"/>
    <property type="match status" value="1"/>
</dbReference>
<dbReference type="InterPro" id="IPR050556">
    <property type="entry name" value="Type_II_TA_system_RNase"/>
</dbReference>
<keyword evidence="4 8" id="KW-0479">Metal-binding</keyword>
<feature type="binding site" evidence="8">
    <location>
        <position position="7"/>
    </location>
    <ligand>
        <name>Mg(2+)</name>
        <dbReference type="ChEBI" id="CHEBI:18420"/>
    </ligand>
</feature>
<dbReference type="InterPro" id="IPR029060">
    <property type="entry name" value="PIN-like_dom_sf"/>
</dbReference>
<protein>
    <recommendedName>
        <fullName evidence="8">Ribonuclease VapC</fullName>
        <shortName evidence="8">RNase VapC</shortName>
        <ecNumber evidence="8">3.1.-.-</ecNumber>
    </recommendedName>
    <alternativeName>
        <fullName evidence="8">Toxin VapC</fullName>
    </alternativeName>
</protein>
<dbReference type="Pfam" id="PF01850">
    <property type="entry name" value="PIN"/>
    <property type="match status" value="1"/>
</dbReference>
<evidence type="ECO:0000256" key="3">
    <source>
        <dbReference type="ARBA" id="ARBA00022722"/>
    </source>
</evidence>
<dbReference type="HAMAP" id="MF_00265">
    <property type="entry name" value="VapC_Nob1"/>
    <property type="match status" value="1"/>
</dbReference>
<feature type="domain" description="PIN" evidence="9">
    <location>
        <begin position="4"/>
        <end position="123"/>
    </location>
</feature>
<organism evidence="10 11">
    <name type="scientific">Acuticoccus sediminis</name>
    <dbReference type="NCBI Taxonomy" id="2184697"/>
    <lineage>
        <taxon>Bacteria</taxon>
        <taxon>Pseudomonadati</taxon>
        <taxon>Pseudomonadota</taxon>
        <taxon>Alphaproteobacteria</taxon>
        <taxon>Hyphomicrobiales</taxon>
        <taxon>Amorphaceae</taxon>
        <taxon>Acuticoccus</taxon>
    </lineage>
</organism>
<name>A0A8B2NJN0_9HYPH</name>
<comment type="caution">
    <text evidence="10">The sequence shown here is derived from an EMBL/GenBank/DDBJ whole genome shotgun (WGS) entry which is preliminary data.</text>
</comment>
<accession>A0A8B2NJN0</accession>
<keyword evidence="3 8" id="KW-0540">Nuclease</keyword>
<dbReference type="GO" id="GO:0016787">
    <property type="term" value="F:hydrolase activity"/>
    <property type="evidence" value="ECO:0007669"/>
    <property type="project" value="UniProtKB-KW"/>
</dbReference>
<comment type="function">
    <text evidence="8">Toxic component of a toxin-antitoxin (TA) system. An RNase.</text>
</comment>
<dbReference type="InterPro" id="IPR022907">
    <property type="entry name" value="VapC_family"/>
</dbReference>